<dbReference type="RefSeq" id="WP_109566503.1">
    <property type="nucleotide sequence ID" value="NZ_QGDJ01000024.1"/>
</dbReference>
<dbReference type="EMBL" id="QGDJ01000024">
    <property type="protein sequence ID" value="PWJ10335.1"/>
    <property type="molecule type" value="Genomic_DNA"/>
</dbReference>
<evidence type="ECO:0000313" key="1">
    <source>
        <dbReference type="EMBL" id="PWJ10335.1"/>
    </source>
</evidence>
<reference evidence="1 3" key="2">
    <citation type="submission" date="2018-03" db="EMBL/GenBank/DDBJ databases">
        <title>Genomic Encyclopedia of Archaeal and Bacterial Type Strains, Phase II (KMG-II): from individual species to whole genera.</title>
        <authorList>
            <person name="Goeker M."/>
        </authorList>
    </citation>
    <scope>NUCLEOTIDE SEQUENCE [LARGE SCALE GENOMIC DNA]</scope>
    <source>
        <strain evidence="1 3">DSM 25227</strain>
    </source>
</reference>
<accession>A0A2Y9B6N8</accession>
<evidence type="ECO:0000313" key="4">
    <source>
        <dbReference type="Proteomes" id="UP000251571"/>
    </source>
</evidence>
<dbReference type="Gene3D" id="3.30.1360.120">
    <property type="entry name" value="Probable tRNA modification gtpase trme, domain 1"/>
    <property type="match status" value="1"/>
</dbReference>
<dbReference type="Proteomes" id="UP000245839">
    <property type="component" value="Unassembled WGS sequence"/>
</dbReference>
<gene>
    <name evidence="1" type="ORF">BCF38_12414</name>
    <name evidence="2" type="ORF">SAMN05421539_12414</name>
</gene>
<reference evidence="2 4" key="1">
    <citation type="submission" date="2016-10" db="EMBL/GenBank/DDBJ databases">
        <authorList>
            <person name="Cai Z."/>
        </authorList>
    </citation>
    <scope>NUCLEOTIDE SEQUENCE [LARGE SCALE GENOMIC DNA]</scope>
    <source>
        <strain evidence="2 4">DSM 25227</strain>
    </source>
</reference>
<evidence type="ECO:0000313" key="3">
    <source>
        <dbReference type="Proteomes" id="UP000245839"/>
    </source>
</evidence>
<evidence type="ECO:0000313" key="2">
    <source>
        <dbReference type="EMBL" id="SSA51735.1"/>
    </source>
</evidence>
<sequence length="167" mass="17735">MASLIARSPAEGLLPVTCGALTLSEVVPEAITSLMALRDATFPLPAPGKAVQRGGGLLMWSGRNQALLIGPRPDQIPDIAMTDQSDAWAVLRLSGQGAADVLARLTPLDLRDAAFPEGAVARSLLGHMNAHFHRVDTETWDMMVFRSMTASAVHEILRGMRGVAARG</sequence>
<dbReference type="InterPro" id="IPR027266">
    <property type="entry name" value="TrmE/GcvT-like"/>
</dbReference>
<protein>
    <submittedName>
        <fullName evidence="2">Sarcosine oxidase subunit gamma</fullName>
    </submittedName>
</protein>
<dbReference type="AlphaFoldDB" id="A0A2Y9B6N8"/>
<name>A0A2Y9B6N8_9RHOB</name>
<keyword evidence="3" id="KW-1185">Reference proteome</keyword>
<proteinExistence type="predicted"/>
<organism evidence="2 4">
    <name type="scientific">Jannaschia seohaensis</name>
    <dbReference type="NCBI Taxonomy" id="475081"/>
    <lineage>
        <taxon>Bacteria</taxon>
        <taxon>Pseudomonadati</taxon>
        <taxon>Pseudomonadota</taxon>
        <taxon>Alphaproteobacteria</taxon>
        <taxon>Rhodobacterales</taxon>
        <taxon>Roseobacteraceae</taxon>
        <taxon>Jannaschia</taxon>
    </lineage>
</organism>
<dbReference type="Proteomes" id="UP000251571">
    <property type="component" value="Unassembled WGS sequence"/>
</dbReference>
<dbReference type="EMBL" id="UETC01000024">
    <property type="protein sequence ID" value="SSA51735.1"/>
    <property type="molecule type" value="Genomic_DNA"/>
</dbReference>
<dbReference type="SUPFAM" id="SSF103025">
    <property type="entry name" value="Folate-binding domain"/>
    <property type="match status" value="1"/>
</dbReference>
<dbReference type="OrthoDB" id="7350722at2"/>